<name>A0A2P9HEI7_9HYPH</name>
<dbReference type="AlphaFoldDB" id="A0A2P9HEI7"/>
<accession>A0A2P9HEI7</accession>
<protein>
    <submittedName>
        <fullName evidence="1">Uncharacterized protein</fullName>
    </submittedName>
</protein>
<proteinExistence type="predicted"/>
<gene>
    <name evidence="1" type="ORF">OHAE_5120</name>
</gene>
<dbReference type="EMBL" id="OOFM01000003">
    <property type="protein sequence ID" value="SPL62513.1"/>
    <property type="molecule type" value="Genomic_DNA"/>
</dbReference>
<dbReference type="Proteomes" id="UP000246073">
    <property type="component" value="Unassembled WGS sequence"/>
</dbReference>
<sequence length="50" mass="5600">MDSDGEIFTQLDGSITSVAMSVNMSQLADRQQIIDFSSEFRELMVSKLDL</sequence>
<organism evidence="1 2">
    <name type="scientific">Ochrobactrum soli</name>
    <dbReference type="NCBI Taxonomy" id="2448455"/>
    <lineage>
        <taxon>Bacteria</taxon>
        <taxon>Pseudomonadati</taxon>
        <taxon>Pseudomonadota</taxon>
        <taxon>Alphaproteobacteria</taxon>
        <taxon>Hyphomicrobiales</taxon>
        <taxon>Brucellaceae</taxon>
        <taxon>Brucella/Ochrobactrum group</taxon>
        <taxon>Ochrobactrum</taxon>
    </lineage>
</organism>
<evidence type="ECO:0000313" key="2">
    <source>
        <dbReference type="Proteomes" id="UP000246073"/>
    </source>
</evidence>
<evidence type="ECO:0000313" key="1">
    <source>
        <dbReference type="EMBL" id="SPL62513.1"/>
    </source>
</evidence>
<reference evidence="2" key="1">
    <citation type="submission" date="2017-12" db="EMBL/GenBank/DDBJ databases">
        <authorList>
            <person name="Diaz M."/>
        </authorList>
    </citation>
    <scope>NUCLEOTIDE SEQUENCE [LARGE SCALE GENOMIC DNA]</scope>
    <source>
        <strain evidence="2">FI11154</strain>
    </source>
</reference>